<dbReference type="Pfam" id="PF16087">
    <property type="entry name" value="DUF4817"/>
    <property type="match status" value="1"/>
</dbReference>
<organism evidence="3 4">
    <name type="scientific">Araneus ventricosus</name>
    <name type="common">Orbweaver spider</name>
    <name type="synonym">Epeira ventricosa</name>
    <dbReference type="NCBI Taxonomy" id="182803"/>
    <lineage>
        <taxon>Eukaryota</taxon>
        <taxon>Metazoa</taxon>
        <taxon>Ecdysozoa</taxon>
        <taxon>Arthropoda</taxon>
        <taxon>Chelicerata</taxon>
        <taxon>Arachnida</taxon>
        <taxon>Araneae</taxon>
        <taxon>Araneomorphae</taxon>
        <taxon>Entelegynae</taxon>
        <taxon>Araneoidea</taxon>
        <taxon>Araneidae</taxon>
        <taxon>Araneus</taxon>
    </lineage>
</organism>
<dbReference type="PANTHER" id="PTHR47326">
    <property type="entry name" value="TRANSPOSABLE ELEMENT TC3 TRANSPOSASE-LIKE PROTEIN"/>
    <property type="match status" value="1"/>
</dbReference>
<dbReference type="PANTHER" id="PTHR47326:SF1">
    <property type="entry name" value="HTH PSQ-TYPE DOMAIN-CONTAINING PROTEIN"/>
    <property type="match status" value="1"/>
</dbReference>
<dbReference type="Proteomes" id="UP000499080">
    <property type="component" value="Unassembled WGS sequence"/>
</dbReference>
<feature type="domain" description="Tc1-like transposase DDE" evidence="1">
    <location>
        <begin position="155"/>
        <end position="317"/>
    </location>
</feature>
<feature type="domain" description="DUF4817" evidence="2">
    <location>
        <begin position="3"/>
        <end position="56"/>
    </location>
</feature>
<evidence type="ECO:0000259" key="1">
    <source>
        <dbReference type="Pfam" id="PF13358"/>
    </source>
</evidence>
<gene>
    <name evidence="3" type="ORF">AVEN_236835_1</name>
</gene>
<evidence type="ECO:0008006" key="5">
    <source>
        <dbReference type="Google" id="ProtNLM"/>
    </source>
</evidence>
<dbReference type="Pfam" id="PF13358">
    <property type="entry name" value="DDE_3"/>
    <property type="match status" value="1"/>
</dbReference>
<comment type="caution">
    <text evidence="3">The sequence shown here is derived from an EMBL/GenBank/DDBJ whole genome shotgun (WGS) entry which is preliminary data.</text>
</comment>
<protein>
    <recommendedName>
        <fullName evidence="5">DUF4817 domain-containing protein</fullName>
    </recommendedName>
</protein>
<dbReference type="InterPro" id="IPR032135">
    <property type="entry name" value="DUF4817"/>
</dbReference>
<accession>A0A4Y2KXW8</accession>
<dbReference type="OrthoDB" id="8192496at2759"/>
<evidence type="ECO:0000313" key="4">
    <source>
        <dbReference type="Proteomes" id="UP000499080"/>
    </source>
</evidence>
<dbReference type="Gene3D" id="3.30.420.10">
    <property type="entry name" value="Ribonuclease H-like superfamily/Ribonuclease H"/>
    <property type="match status" value="1"/>
</dbReference>
<dbReference type="EMBL" id="BGPR01005064">
    <property type="protein sequence ID" value="GBN06447.1"/>
    <property type="molecule type" value="Genomic_DNA"/>
</dbReference>
<dbReference type="InterPro" id="IPR036397">
    <property type="entry name" value="RNaseH_sf"/>
</dbReference>
<dbReference type="InterPro" id="IPR038717">
    <property type="entry name" value="Tc1-like_DDE_dom"/>
</dbReference>
<keyword evidence="4" id="KW-1185">Reference proteome</keyword>
<reference evidence="3 4" key="1">
    <citation type="journal article" date="2019" name="Sci. Rep.">
        <title>Orb-weaving spider Araneus ventricosus genome elucidates the spidroin gene catalogue.</title>
        <authorList>
            <person name="Kono N."/>
            <person name="Nakamura H."/>
            <person name="Ohtoshi R."/>
            <person name="Moran D.A.P."/>
            <person name="Shinohara A."/>
            <person name="Yoshida Y."/>
            <person name="Fujiwara M."/>
            <person name="Mori M."/>
            <person name="Tomita M."/>
            <person name="Arakawa K."/>
        </authorList>
    </citation>
    <scope>NUCLEOTIDE SEQUENCE [LARGE SCALE GENOMIC DNA]</scope>
</reference>
<proteinExistence type="predicted"/>
<dbReference type="GO" id="GO:0003676">
    <property type="term" value="F:nucleic acid binding"/>
    <property type="evidence" value="ECO:0007669"/>
    <property type="project" value="InterPro"/>
</dbReference>
<evidence type="ECO:0000259" key="2">
    <source>
        <dbReference type="Pfam" id="PF16087"/>
    </source>
</evidence>
<name>A0A4Y2KXW8_ARAVE</name>
<sequence>MYSIEQRVFLVLQYHRLEHSTTATRRSFQKLFNVQKGPDPKTIPKLFAKFERTGSVDDNRVGNVGPRQTIVTPENVAKVSGIVQQNPRNAVRRIASETGLKRSSMQKILRNRLRMFPYKIQSHQTIPIKAARQRFDFANEILTMIDNEELDVGCIWSTDEAHFHLNGFVNKQNWRFWGSENPHLCKERPLHSPKVTAWVAVCSRGIIGPFFMRETISSEHYITILEQFVSTQLALEDRPRIEWFMQDGARPHRTEKVFRFLDEYFGNRVIALDYRKFSGTGTDWPPYSSDLTPCDYFLWGALKDTVYGNHPSTLDELESAICVACNSISVETLKEV</sequence>
<dbReference type="AlphaFoldDB" id="A0A4Y2KXW8"/>
<evidence type="ECO:0000313" key="3">
    <source>
        <dbReference type="EMBL" id="GBN06447.1"/>
    </source>
</evidence>